<evidence type="ECO:0000313" key="1">
    <source>
        <dbReference type="EMBL" id="DAF88610.1"/>
    </source>
</evidence>
<accession>A0A8S5U2E4</accession>
<organism evidence="1">
    <name type="scientific">Siphoviridae sp. ctqzz19</name>
    <dbReference type="NCBI Taxonomy" id="2825682"/>
    <lineage>
        <taxon>Viruses</taxon>
        <taxon>Duplodnaviria</taxon>
        <taxon>Heunggongvirae</taxon>
        <taxon>Uroviricota</taxon>
        <taxon>Caudoviricetes</taxon>
    </lineage>
</organism>
<reference evidence="1" key="1">
    <citation type="journal article" date="2021" name="Proc. Natl. Acad. Sci. U.S.A.">
        <title>A Catalog of Tens of Thousands of Viruses from Human Metagenomes Reveals Hidden Associations with Chronic Diseases.</title>
        <authorList>
            <person name="Tisza M.J."/>
            <person name="Buck C.B."/>
        </authorList>
    </citation>
    <scope>NUCLEOTIDE SEQUENCE</scope>
    <source>
        <strain evidence="1">Ctqzz19</strain>
    </source>
</reference>
<proteinExistence type="predicted"/>
<name>A0A8S5U2E4_9CAUD</name>
<protein>
    <submittedName>
        <fullName evidence="1">Uncharacterized protein</fullName>
    </submittedName>
</protein>
<sequence>MDKYQALQGFFSSFGLKAYNEIGMPTGENAPKLPYITYEVQVSDWETRVSTTFSVWYREATWANIYRKSEEIRRKLKSMNTVKYDKGCICITSGSPMITFMGDVADDKIKRAVFNIEMCFIDLH</sequence>
<dbReference type="EMBL" id="BK015988">
    <property type="protein sequence ID" value="DAF88610.1"/>
    <property type="molecule type" value="Genomic_DNA"/>
</dbReference>